<dbReference type="InterPro" id="IPR056823">
    <property type="entry name" value="TEN-like_YD-shell"/>
</dbReference>
<evidence type="ECO:0000259" key="4">
    <source>
        <dbReference type="Pfam" id="PF25023"/>
    </source>
</evidence>
<dbReference type="Gene3D" id="2.60.200.60">
    <property type="match status" value="1"/>
</dbReference>
<feature type="domain" description="DUF6531" evidence="3">
    <location>
        <begin position="242"/>
        <end position="316"/>
    </location>
</feature>
<accession>A0ABX9SG65</accession>
<dbReference type="RefSeq" id="WP_015835131.1">
    <property type="nucleotide sequence ID" value="NC_012962.1"/>
</dbReference>
<evidence type="ECO:0000313" key="6">
    <source>
        <dbReference type="Proteomes" id="UP000280955"/>
    </source>
</evidence>
<evidence type="ECO:0000259" key="3">
    <source>
        <dbReference type="Pfam" id="PF20148"/>
    </source>
</evidence>
<organism evidence="5 6">
    <name type="scientific">Photorhabdus asymbiotica</name>
    <dbReference type="NCBI Taxonomy" id="291112"/>
    <lineage>
        <taxon>Bacteria</taxon>
        <taxon>Pseudomonadati</taxon>
        <taxon>Pseudomonadota</taxon>
        <taxon>Gammaproteobacteria</taxon>
        <taxon>Enterobacterales</taxon>
        <taxon>Morganellaceae</taxon>
        <taxon>Photorhabdus</taxon>
    </lineage>
</organism>
<reference evidence="5 6" key="1">
    <citation type="submission" date="2018-10" db="EMBL/GenBank/DDBJ databases">
        <title>Genomic Encyclopedia of Archaeal and Bacterial Type Strains, Phase II (KMG-II): from individual species to whole genera.</title>
        <authorList>
            <person name="Goeker M."/>
        </authorList>
    </citation>
    <scope>NUCLEOTIDE SEQUENCE [LARGE SCALE GENOMIC DNA]</scope>
    <source>
        <strain evidence="5 6">DSM 15149</strain>
    </source>
</reference>
<feature type="transmembrane region" description="Helical" evidence="2">
    <location>
        <begin position="43"/>
        <end position="71"/>
    </location>
</feature>
<protein>
    <submittedName>
        <fullName evidence="5">RHS repeat-associated protein</fullName>
    </submittedName>
</protein>
<dbReference type="SUPFAM" id="SSF69304">
    <property type="entry name" value="Tricorn protease N-terminal domain"/>
    <property type="match status" value="1"/>
</dbReference>
<gene>
    <name evidence="5" type="ORF">BDD30_4502</name>
</gene>
<keyword evidence="1" id="KW-0677">Repeat</keyword>
<dbReference type="CDD" id="cd14742">
    <property type="entry name" value="PAAR_RHS"/>
    <property type="match status" value="1"/>
</dbReference>
<dbReference type="Pfam" id="PF05593">
    <property type="entry name" value="RHS_repeat"/>
    <property type="match status" value="1"/>
</dbReference>
<dbReference type="Proteomes" id="UP000280955">
    <property type="component" value="Unassembled WGS sequence"/>
</dbReference>
<dbReference type="Gene3D" id="2.180.10.10">
    <property type="entry name" value="RHS repeat-associated core"/>
    <property type="match status" value="2"/>
</dbReference>
<proteinExistence type="predicted"/>
<dbReference type="InterPro" id="IPR006530">
    <property type="entry name" value="YD"/>
</dbReference>
<dbReference type="InterPro" id="IPR045351">
    <property type="entry name" value="DUF6531"/>
</dbReference>
<evidence type="ECO:0000256" key="1">
    <source>
        <dbReference type="ARBA" id="ARBA00022737"/>
    </source>
</evidence>
<dbReference type="CDD" id="cd14740">
    <property type="entry name" value="PAAR_4"/>
    <property type="match status" value="1"/>
</dbReference>
<dbReference type="Pfam" id="PF20148">
    <property type="entry name" value="DUF6531"/>
    <property type="match status" value="1"/>
</dbReference>
<evidence type="ECO:0000256" key="2">
    <source>
        <dbReference type="SAM" id="Phobius"/>
    </source>
</evidence>
<dbReference type="Pfam" id="PF25023">
    <property type="entry name" value="TEN_YD-shell"/>
    <property type="match status" value="2"/>
</dbReference>
<dbReference type="NCBIfam" id="TIGR01643">
    <property type="entry name" value="YD_repeat_2x"/>
    <property type="match status" value="6"/>
</dbReference>
<dbReference type="InterPro" id="IPR050708">
    <property type="entry name" value="T6SS_VgrG/RHS"/>
</dbReference>
<dbReference type="InterPro" id="IPR008727">
    <property type="entry name" value="PAAR_motif"/>
</dbReference>
<dbReference type="PANTHER" id="PTHR32305">
    <property type="match status" value="1"/>
</dbReference>
<keyword evidence="2" id="KW-0812">Transmembrane</keyword>
<sequence>MPEAARLGDTIGHSSAMAGLIAGTVIGSLISAAGGILSGALFIAGLAASCIGVGVLLIGAAIAVGMAAGYLGDMARDASVAAGASSRSPCGEIKTGSPNVAINNKPAAIATRSQVACSKESGIRQMAEGSDSVFINGCPAVRVGDKTVCDAAVMTGSSNVFIGGGTARKVTIVPEVPPWAYTVSDLTMLAAGFASFGGAAAKGPGALQKLFGKIPGAAKIRQITCRLGVLAVAVPVVGILMNPVEVIAGQKFLNDEDERDFMLAGELPLDWQRSYLSRYRYDSVLGPGWSLFWESRLTRVEDGLLWRSPSGDIVPFPDVPAGHRCFCPDAQSELIHTPEETWEIRDAGEQVYHYAAFDDDGISRLSHIRDNVGNEQRCHYNAQHQMVTITGSGGLTLHCDYMMRENDTQTLSRLTAVWRELPDGQRILLCRYHYNDQAQLTGVSHRNDSLQRQFGWTEHGLMAWHQDARGLRCDYQWEQDKEGWWRVMAQQTSEGAGYQLAYDDENLTRTAHWHDGTRTVWHLNDAHHIIHCLDRTGTEHHILWDEFGLPNGYKDADGNTRLSEWDQHGRQLSFTDANGNQTRWQYENDSDRLTFIFWPDGTETALTYDNLGRLISETSPLKQTTHYHYRHRHTQRPDRRTDVKGGESQFLWNEQGQLIRHADCSGQSTIWSYDRENRLEKVTNALMESTRYHYGDDGQLIQVTYPDDSTEQMTWDPAGQLISHQRNQNPPRHWAYNARGQVVCTTDRLQRQVYYHYNPEGHLIRLDNANEGRYLLNRDAEGRLIEEIRPDDTLIQYEYNAAGLLSLERRLGDRVFRHPERRVHQHYDAAGYLIQRETHTDTYQYQWDNMGRLLTARREPNDNGKQLGIEPNTVRFNYDAVGRVIREQNGDDSLQFSYDELDNLTALTLPHGGTLSWLYYGSGHLSAIRHGQTLLTEFERDRLHRETRRTQGKLFQQRDYDRLGRCTHQYSLPLKQADAEPLPYLSEGKPWRAWIYNPQDELQVMEDHYRGVIEYLYDSESRLKKVTHWGSAYDDMLWYDRADNLLEQPQAILEREAAERGLSKTMEPQGDRLNHWRDWCYEHDTHGNVISRGRETRETQHYRYDGDNRLTVAVIGTTTARYHYDALGRRIRKVVKIGIDGLARYEQTDFVWHGLRLLQERDGKSGETQTYCYESHDSYTPLASIVTRGATHNYFWYHTDINGAPLEVTDEEGKIAWAEKYSTFGELGGTPLDYFTDPDRSSWSSRFRQNLRYAGQYFDKETGLHFNTYRYYAPEIGRFISPDPLGLEGGPNPYSYVHNPANWIDPFGLAACPTQKYEVSTFDDLQRRSKVGDKLDIHHAAQKHPAGQVITGYDPKVAPSIALPRGEHKLIPTMKGPYTGSARDLLAKDIRDLRNYTNAPPSAIKDLLNLNKEMYPEAFTKIR</sequence>
<feature type="transmembrane region" description="Helical" evidence="2">
    <location>
        <begin position="16"/>
        <end position="37"/>
    </location>
</feature>
<dbReference type="InterPro" id="IPR022385">
    <property type="entry name" value="Rhs_assc_core"/>
</dbReference>
<keyword evidence="2" id="KW-1133">Transmembrane helix</keyword>
<keyword evidence="6" id="KW-1185">Reference proteome</keyword>
<dbReference type="InterPro" id="IPR031325">
    <property type="entry name" value="RHS_repeat"/>
</dbReference>
<feature type="domain" description="Teneurin-like YD-shell" evidence="4">
    <location>
        <begin position="1006"/>
        <end position="1283"/>
    </location>
</feature>
<dbReference type="EMBL" id="RBLJ01000006">
    <property type="protein sequence ID" value="RKS54137.1"/>
    <property type="molecule type" value="Genomic_DNA"/>
</dbReference>
<comment type="caution">
    <text evidence="5">The sequence shown here is derived from an EMBL/GenBank/DDBJ whole genome shotgun (WGS) entry which is preliminary data.</text>
</comment>
<dbReference type="NCBIfam" id="TIGR03696">
    <property type="entry name" value="Rhs_assc_core"/>
    <property type="match status" value="1"/>
</dbReference>
<dbReference type="PANTHER" id="PTHR32305:SF15">
    <property type="entry name" value="PROTEIN RHSA-RELATED"/>
    <property type="match status" value="1"/>
</dbReference>
<name>A0ABX9SG65_9GAMM</name>
<evidence type="ECO:0000313" key="5">
    <source>
        <dbReference type="EMBL" id="RKS54137.1"/>
    </source>
</evidence>
<feature type="domain" description="Teneurin-like YD-shell" evidence="4">
    <location>
        <begin position="667"/>
        <end position="799"/>
    </location>
</feature>
<dbReference type="Pfam" id="PF05488">
    <property type="entry name" value="PAAR_motif"/>
    <property type="match status" value="1"/>
</dbReference>
<keyword evidence="2" id="KW-0472">Membrane</keyword>